<dbReference type="InterPro" id="IPR027417">
    <property type="entry name" value="P-loop_NTPase"/>
</dbReference>
<keyword evidence="4" id="KW-0378">Hydrolase</keyword>
<dbReference type="GO" id="GO:0016787">
    <property type="term" value="F:hydrolase activity"/>
    <property type="evidence" value="ECO:0007669"/>
    <property type="project" value="UniProtKB-KW"/>
</dbReference>
<evidence type="ECO:0000313" key="5">
    <source>
        <dbReference type="Proteomes" id="UP000250140"/>
    </source>
</evidence>
<dbReference type="InterPro" id="IPR006073">
    <property type="entry name" value="GTP-bd"/>
</dbReference>
<reference evidence="4 5" key="1">
    <citation type="journal article" date="2016" name="Nat. Commun.">
        <title>Ectomycorrhizal ecology is imprinted in the genome of the dominant symbiotic fungus Cenococcum geophilum.</title>
        <authorList>
            <consortium name="DOE Joint Genome Institute"/>
            <person name="Peter M."/>
            <person name="Kohler A."/>
            <person name="Ohm R.A."/>
            <person name="Kuo A."/>
            <person name="Krutzmann J."/>
            <person name="Morin E."/>
            <person name="Arend M."/>
            <person name="Barry K.W."/>
            <person name="Binder M."/>
            <person name="Choi C."/>
            <person name="Clum A."/>
            <person name="Copeland A."/>
            <person name="Grisel N."/>
            <person name="Haridas S."/>
            <person name="Kipfer T."/>
            <person name="LaButti K."/>
            <person name="Lindquist E."/>
            <person name="Lipzen A."/>
            <person name="Maire R."/>
            <person name="Meier B."/>
            <person name="Mihaltcheva S."/>
            <person name="Molinier V."/>
            <person name="Murat C."/>
            <person name="Poggeler S."/>
            <person name="Quandt C.A."/>
            <person name="Sperisen C."/>
            <person name="Tritt A."/>
            <person name="Tisserant E."/>
            <person name="Crous P.W."/>
            <person name="Henrissat B."/>
            <person name="Nehls U."/>
            <person name="Egli S."/>
            <person name="Spatafora J.W."/>
            <person name="Grigoriev I.V."/>
            <person name="Martin F.M."/>
        </authorList>
    </citation>
    <scope>NUCLEOTIDE SEQUENCE [LARGE SCALE GENOMIC DNA]</scope>
    <source>
        <strain evidence="4 5">CBS 207.34</strain>
    </source>
</reference>
<dbReference type="Gene3D" id="3.40.50.300">
    <property type="entry name" value="P-loop containing nucleotide triphosphate hydrolases"/>
    <property type="match status" value="1"/>
</dbReference>
<dbReference type="GO" id="GO:0005525">
    <property type="term" value="F:GTP binding"/>
    <property type="evidence" value="ECO:0007669"/>
    <property type="project" value="InterPro"/>
</dbReference>
<dbReference type="Pfam" id="PF01926">
    <property type="entry name" value="MMR_HSR1"/>
    <property type="match status" value="1"/>
</dbReference>
<keyword evidence="1" id="KW-0175">Coiled coil</keyword>
<evidence type="ECO:0000259" key="3">
    <source>
        <dbReference type="Pfam" id="PF01926"/>
    </source>
</evidence>
<proteinExistence type="predicted"/>
<evidence type="ECO:0000313" key="4">
    <source>
        <dbReference type="EMBL" id="OCL07325.1"/>
    </source>
</evidence>
<feature type="compositionally biased region" description="Polar residues" evidence="2">
    <location>
        <begin position="11"/>
        <end position="25"/>
    </location>
</feature>
<keyword evidence="5" id="KW-1185">Reference proteome</keyword>
<feature type="region of interest" description="Disordered" evidence="2">
    <location>
        <begin position="1"/>
        <end position="29"/>
    </location>
</feature>
<feature type="coiled-coil region" evidence="1">
    <location>
        <begin position="247"/>
        <end position="350"/>
    </location>
</feature>
<dbReference type="Proteomes" id="UP000250140">
    <property type="component" value="Unassembled WGS sequence"/>
</dbReference>
<accession>A0A8E2JRV3</accession>
<evidence type="ECO:0000256" key="1">
    <source>
        <dbReference type="SAM" id="Coils"/>
    </source>
</evidence>
<dbReference type="AlphaFoldDB" id="A0A8E2JRV3"/>
<protein>
    <submittedName>
        <fullName evidence="4">P-loop containing nucleoside triphosphate hydrolase protein</fullName>
    </submittedName>
</protein>
<organism evidence="4 5">
    <name type="scientific">Glonium stellatum</name>
    <dbReference type="NCBI Taxonomy" id="574774"/>
    <lineage>
        <taxon>Eukaryota</taxon>
        <taxon>Fungi</taxon>
        <taxon>Dikarya</taxon>
        <taxon>Ascomycota</taxon>
        <taxon>Pezizomycotina</taxon>
        <taxon>Dothideomycetes</taxon>
        <taxon>Pleosporomycetidae</taxon>
        <taxon>Gloniales</taxon>
        <taxon>Gloniaceae</taxon>
        <taxon>Glonium</taxon>
    </lineage>
</organism>
<dbReference type="OrthoDB" id="8954335at2759"/>
<feature type="domain" description="G" evidence="3">
    <location>
        <begin position="38"/>
        <end position="95"/>
    </location>
</feature>
<evidence type="ECO:0000256" key="2">
    <source>
        <dbReference type="SAM" id="MobiDB-lite"/>
    </source>
</evidence>
<gene>
    <name evidence="4" type="ORF">AOQ84DRAFT_222990</name>
</gene>
<name>A0A8E2JRV3_9PEZI</name>
<dbReference type="CDD" id="cd00882">
    <property type="entry name" value="Ras_like_GTPase"/>
    <property type="match status" value="1"/>
</dbReference>
<dbReference type="SUPFAM" id="SSF52540">
    <property type="entry name" value="P-loop containing nucleoside triphosphate hydrolases"/>
    <property type="match status" value="1"/>
</dbReference>
<dbReference type="EMBL" id="KV749898">
    <property type="protein sequence ID" value="OCL07325.1"/>
    <property type="molecule type" value="Genomic_DNA"/>
</dbReference>
<sequence length="382" mass="43671">METEGKARKSPQPTAAALSSNSAREQNLPIPGPQDIVIAVMGITGSGKTTLINYFSDFPLAIGHDLESCTLRVDVWPCTLPSGLKIFLVDTPGFDDTRKTDTDILSDIADWLNVAYSNQLKLTGIIYLHRIQDVRITGSALTNLRMFKKLCGDDGLGSVVLATTMWDFAPDGRGADREKELMAKPDFWKYMIEKGSKVFRQDRGKESANHIIEYLMGKRKLVILDIQHEMVDDHLNLHETGAGQVVANNIEIQLRKDREEIAMLKEELEDTLAKDSEEARKEIEELKRKVDEKILKSEEEIRKLHVDKEQLRVQMEEQFAKEKKKLEKKLVEQEEKLKEEALNIKILKESQEKDLQIQMLTLKLQMNERWYQIMSSTQCVVS</sequence>